<sequence length="76" mass="7953">MAFASQSSIDSGGVGVDSVVVVAVVSESFVLVDDVVLVLAAFDSRFVVLQPAIATMPARAVLRRSCLRVGDRFIAV</sequence>
<gene>
    <name evidence="1" type="ORF">C456_01427</name>
</gene>
<evidence type="ECO:0000313" key="1">
    <source>
        <dbReference type="EMBL" id="ELZ78941.1"/>
    </source>
</evidence>
<accession>M0H351</accession>
<reference evidence="1 2" key="1">
    <citation type="journal article" date="2014" name="PLoS Genet.">
        <title>Phylogenetically driven sequencing of extremely halophilic archaea reveals strategies for static and dynamic osmo-response.</title>
        <authorList>
            <person name="Becker E.A."/>
            <person name="Seitzer P.M."/>
            <person name="Tritt A."/>
            <person name="Larsen D."/>
            <person name="Krusor M."/>
            <person name="Yao A.I."/>
            <person name="Wu D."/>
            <person name="Madern D."/>
            <person name="Eisen J.A."/>
            <person name="Darling A.E."/>
            <person name="Facciotti M.T."/>
        </authorList>
    </citation>
    <scope>NUCLEOTIDE SEQUENCE [LARGE SCALE GENOMIC DNA]</scope>
    <source>
        <strain evidence="2">DSM 14919 / CCM 7023 / CIP 107410 / JCM 9276 / NCIMB 13854 / Aa 2.2</strain>
    </source>
</reference>
<dbReference type="Proteomes" id="UP000011535">
    <property type="component" value="Unassembled WGS sequence"/>
</dbReference>
<organism evidence="1 2">
    <name type="scientific">Haloferax lucentense (strain DSM 14919 / JCM 9276 / NCIMB 13854 / Aa 2.2)</name>
    <name type="common">Haloferax alicantei</name>
    <dbReference type="NCBI Taxonomy" id="1230452"/>
    <lineage>
        <taxon>Archaea</taxon>
        <taxon>Methanobacteriati</taxon>
        <taxon>Methanobacteriota</taxon>
        <taxon>Stenosarchaea group</taxon>
        <taxon>Halobacteria</taxon>
        <taxon>Halobacteriales</taxon>
        <taxon>Haloferacaceae</taxon>
        <taxon>Haloferax</taxon>
    </lineage>
</organism>
<evidence type="ECO:0000313" key="2">
    <source>
        <dbReference type="Proteomes" id="UP000011535"/>
    </source>
</evidence>
<comment type="caution">
    <text evidence="1">The sequence shown here is derived from an EMBL/GenBank/DDBJ whole genome shotgun (WGS) entry which is preliminary data.</text>
</comment>
<name>M0H351_HALL2</name>
<proteinExistence type="predicted"/>
<dbReference type="EMBL" id="AOLH01000002">
    <property type="protein sequence ID" value="ELZ78941.1"/>
    <property type="molecule type" value="Genomic_DNA"/>
</dbReference>
<dbReference type="AlphaFoldDB" id="M0H351"/>
<protein>
    <submittedName>
        <fullName evidence="1">Uncharacterized protein</fullName>
    </submittedName>
</protein>